<keyword evidence="2" id="KW-1185">Reference proteome</keyword>
<evidence type="ECO:0000313" key="1">
    <source>
        <dbReference type="EMBL" id="RNA01238.1"/>
    </source>
</evidence>
<reference evidence="1 2" key="1">
    <citation type="journal article" date="2018" name="Sci. Rep.">
        <title>Genomic signatures of local adaptation to the degree of environmental predictability in rotifers.</title>
        <authorList>
            <person name="Franch-Gras L."/>
            <person name="Hahn C."/>
            <person name="Garcia-Roger E.M."/>
            <person name="Carmona M.J."/>
            <person name="Serra M."/>
            <person name="Gomez A."/>
        </authorList>
    </citation>
    <scope>NUCLEOTIDE SEQUENCE [LARGE SCALE GENOMIC DNA]</scope>
    <source>
        <strain evidence="1">HYR1</strain>
    </source>
</reference>
<sequence>MLNHKFSYQVLVTKFAVYSKLESPRTIAHILRLRRLATFSNFKNNISINFIRFDDLKSGSRIKKKSAKLKQHEVYLNISSIKQKPSILEIKFRNNIAKS</sequence>
<accession>A0A3M7PRE5</accession>
<evidence type="ECO:0000313" key="2">
    <source>
        <dbReference type="Proteomes" id="UP000276133"/>
    </source>
</evidence>
<dbReference type="Proteomes" id="UP000276133">
    <property type="component" value="Unassembled WGS sequence"/>
</dbReference>
<gene>
    <name evidence="1" type="ORF">BpHYR1_030428</name>
</gene>
<dbReference type="EMBL" id="REGN01009400">
    <property type="protein sequence ID" value="RNA01238.1"/>
    <property type="molecule type" value="Genomic_DNA"/>
</dbReference>
<organism evidence="1 2">
    <name type="scientific">Brachionus plicatilis</name>
    <name type="common">Marine rotifer</name>
    <name type="synonym">Brachionus muelleri</name>
    <dbReference type="NCBI Taxonomy" id="10195"/>
    <lineage>
        <taxon>Eukaryota</taxon>
        <taxon>Metazoa</taxon>
        <taxon>Spiralia</taxon>
        <taxon>Gnathifera</taxon>
        <taxon>Rotifera</taxon>
        <taxon>Eurotatoria</taxon>
        <taxon>Monogononta</taxon>
        <taxon>Pseudotrocha</taxon>
        <taxon>Ploima</taxon>
        <taxon>Brachionidae</taxon>
        <taxon>Brachionus</taxon>
    </lineage>
</organism>
<dbReference type="AlphaFoldDB" id="A0A3M7PRE5"/>
<proteinExistence type="predicted"/>
<comment type="caution">
    <text evidence="1">The sequence shown here is derived from an EMBL/GenBank/DDBJ whole genome shotgun (WGS) entry which is preliminary data.</text>
</comment>
<protein>
    <submittedName>
        <fullName evidence="1">Uncharacterized protein</fullName>
    </submittedName>
</protein>
<name>A0A3M7PRE5_BRAPC</name>